<proteinExistence type="predicted"/>
<comment type="caution">
    <text evidence="1">The sequence shown here is derived from an EMBL/GenBank/DDBJ whole genome shotgun (WGS) entry which is preliminary data.</text>
</comment>
<organism evidence="1 2">
    <name type="scientific">Gallaecimonas pentaromativorans</name>
    <dbReference type="NCBI Taxonomy" id="584787"/>
    <lineage>
        <taxon>Bacteria</taxon>
        <taxon>Pseudomonadati</taxon>
        <taxon>Pseudomonadota</taxon>
        <taxon>Gammaproteobacteria</taxon>
        <taxon>Enterobacterales</taxon>
        <taxon>Gallaecimonadaceae</taxon>
        <taxon>Gallaecimonas</taxon>
    </lineage>
</organism>
<dbReference type="InterPro" id="IPR009003">
    <property type="entry name" value="Peptidase_S1_PA"/>
</dbReference>
<evidence type="ECO:0000313" key="2">
    <source>
        <dbReference type="Proteomes" id="UP000268033"/>
    </source>
</evidence>
<dbReference type="RefSeq" id="WP_170164106.1">
    <property type="nucleotide sequence ID" value="NZ_RJUL01000006.1"/>
</dbReference>
<accession>A0A3N1PBY0</accession>
<dbReference type="EMBL" id="RJUL01000006">
    <property type="protein sequence ID" value="ROQ24901.1"/>
    <property type="molecule type" value="Genomic_DNA"/>
</dbReference>
<reference evidence="1 2" key="1">
    <citation type="submission" date="2018-11" db="EMBL/GenBank/DDBJ databases">
        <title>Genomic Encyclopedia of Type Strains, Phase IV (KMG-IV): sequencing the most valuable type-strain genomes for metagenomic binning, comparative biology and taxonomic classification.</title>
        <authorList>
            <person name="Goeker M."/>
        </authorList>
    </citation>
    <scope>NUCLEOTIDE SEQUENCE [LARGE SCALE GENOMIC DNA]</scope>
    <source>
        <strain evidence="1 2">DSM 21945</strain>
    </source>
</reference>
<gene>
    <name evidence="1" type="ORF">EDC28_106148</name>
</gene>
<dbReference type="SUPFAM" id="SSF50494">
    <property type="entry name" value="Trypsin-like serine proteases"/>
    <property type="match status" value="1"/>
</dbReference>
<keyword evidence="2" id="KW-1185">Reference proteome</keyword>
<protein>
    <recommendedName>
        <fullName evidence="3">Trypsin-like peptidase</fullName>
    </recommendedName>
</protein>
<evidence type="ECO:0008006" key="3">
    <source>
        <dbReference type="Google" id="ProtNLM"/>
    </source>
</evidence>
<dbReference type="AlphaFoldDB" id="A0A3N1PBY0"/>
<sequence length="253" mass="28368">MNIEDALKYNTEQVQPYIAPLMIYPKKDDLGADESLCGGTCFFVRSEYGLFLITAEHVYREVETCGDERIPLILAPNGAQPVDISDWKLLSSCSFLDIAVVKIPEGFELESIGKDAFTYRSSPDTRVAVQETVFFVGFPGEHRHTDRKTFIARMLPCMDFVTTVNDRAFFMSDETLERTSTSFEPGIEKIESFGGLSGSPMLVVRDGIFELVGVFIEGGFQEEGIHSPFRGAHFDFINSDGTLDEIRIPYPRT</sequence>
<dbReference type="Proteomes" id="UP000268033">
    <property type="component" value="Unassembled WGS sequence"/>
</dbReference>
<name>A0A3N1PBY0_9GAMM</name>
<evidence type="ECO:0000313" key="1">
    <source>
        <dbReference type="EMBL" id="ROQ24901.1"/>
    </source>
</evidence>